<accession>A0A0U5G2Y6</accession>
<evidence type="ECO:0000313" key="2">
    <source>
        <dbReference type="Proteomes" id="UP000054771"/>
    </source>
</evidence>
<gene>
    <name evidence="1" type="ORF">ASPCAL07190</name>
</gene>
<organism evidence="1 2">
    <name type="scientific">Aspergillus calidoustus</name>
    <dbReference type="NCBI Taxonomy" id="454130"/>
    <lineage>
        <taxon>Eukaryota</taxon>
        <taxon>Fungi</taxon>
        <taxon>Dikarya</taxon>
        <taxon>Ascomycota</taxon>
        <taxon>Pezizomycotina</taxon>
        <taxon>Eurotiomycetes</taxon>
        <taxon>Eurotiomycetidae</taxon>
        <taxon>Eurotiales</taxon>
        <taxon>Aspergillaceae</taxon>
        <taxon>Aspergillus</taxon>
        <taxon>Aspergillus subgen. Nidulantes</taxon>
    </lineage>
</organism>
<dbReference type="AlphaFoldDB" id="A0A0U5G2Y6"/>
<protein>
    <submittedName>
        <fullName evidence="1">Uncharacterized protein</fullName>
    </submittedName>
</protein>
<evidence type="ECO:0000313" key="1">
    <source>
        <dbReference type="EMBL" id="CEL06080.1"/>
    </source>
</evidence>
<dbReference type="Proteomes" id="UP000054771">
    <property type="component" value="Unassembled WGS sequence"/>
</dbReference>
<dbReference type="EMBL" id="CDMC01000005">
    <property type="protein sequence ID" value="CEL06080.1"/>
    <property type="molecule type" value="Genomic_DNA"/>
</dbReference>
<dbReference type="OrthoDB" id="245563at2759"/>
<sequence>MASASLPTILLLSISDHGFLEEMYASLFEQLSQSATLKSAKTASDAIQALNEENLKAVMVTDEGLTARANKKVLDKLKIYVQNGGLAIVGQHFNSFTSGDAFDGFSAAFGIPWKRGDYCRTSF</sequence>
<name>A0A0U5G2Y6_ASPCI</name>
<dbReference type="OMA" id="FPPARSK"/>
<keyword evidence="2" id="KW-1185">Reference proteome</keyword>
<dbReference type="STRING" id="454130.A0A0U5G2Y6"/>
<proteinExistence type="predicted"/>
<reference evidence="2" key="1">
    <citation type="journal article" date="2016" name="Genome Announc.">
        <title>Draft genome sequences of fungus Aspergillus calidoustus.</title>
        <authorList>
            <person name="Horn F."/>
            <person name="Linde J."/>
            <person name="Mattern D.J."/>
            <person name="Walther G."/>
            <person name="Guthke R."/>
            <person name="Scherlach K."/>
            <person name="Martin K."/>
            <person name="Brakhage A.A."/>
            <person name="Petzke L."/>
            <person name="Valiante V."/>
        </authorList>
    </citation>
    <scope>NUCLEOTIDE SEQUENCE [LARGE SCALE GENOMIC DNA]</scope>
    <source>
        <strain evidence="2">SF006504</strain>
    </source>
</reference>